<gene>
    <name evidence="3" type="ORF">B0T17DRAFT_512602</name>
</gene>
<sequence>MDMAEQFKEEKMKQGFMLATLVSTVAGTFITGINLYDRVNEKRRQRKLDKGQNKKIKDLEKRLNDAQNGNQGGGNSNNNSQDKKDDGDQGNDQRQPQPRNIGNDLRDSLEYGGPTVQREFDHHYAHMGPRFAKGDLLAQTQLQGQVITLQGSVIKLLEEALFSGNPIDINKLYNASEFAREGSIRALRDQYQRLQQALPVQRRPIGPVRRISSTPTLRAAAAPSSTTGTTSTDSMASTSSISSDLGWSSSARTSTGRPPQTKALALAFHKGGPLFCPYAEDLQRARRPTDVNPDPCPACGAMLGITTEAGHRSWKIDKEVVVRERRISRGGPSHHPGAPDEFVKRFEDRTYLLTTRFLVKCHREGAGYACYLCFKHRERDTLCKGVESLVGHVSDKHSIREYESDPDIRDVTRPAQYLLEN</sequence>
<evidence type="ECO:0000313" key="3">
    <source>
        <dbReference type="EMBL" id="KAK0609501.1"/>
    </source>
</evidence>
<dbReference type="AlphaFoldDB" id="A0AA39TLH9"/>
<dbReference type="EMBL" id="JAULSR010000013">
    <property type="protein sequence ID" value="KAK0609501.1"/>
    <property type="molecule type" value="Genomic_DNA"/>
</dbReference>
<feature type="compositionally biased region" description="Low complexity" evidence="1">
    <location>
        <begin position="90"/>
        <end position="100"/>
    </location>
</feature>
<keyword evidence="2" id="KW-0472">Membrane</keyword>
<feature type="region of interest" description="Disordered" evidence="1">
    <location>
        <begin position="64"/>
        <end position="112"/>
    </location>
</feature>
<keyword evidence="4" id="KW-1185">Reference proteome</keyword>
<name>A0AA39TLH9_9PEZI</name>
<keyword evidence="2" id="KW-1133">Transmembrane helix</keyword>
<feature type="transmembrane region" description="Helical" evidence="2">
    <location>
        <begin position="15"/>
        <end position="36"/>
    </location>
</feature>
<proteinExistence type="predicted"/>
<reference evidence="3" key="1">
    <citation type="submission" date="2023-06" db="EMBL/GenBank/DDBJ databases">
        <title>Genome-scale phylogeny and comparative genomics of the fungal order Sordariales.</title>
        <authorList>
            <consortium name="Lawrence Berkeley National Laboratory"/>
            <person name="Hensen N."/>
            <person name="Bonometti L."/>
            <person name="Westerberg I."/>
            <person name="Brannstrom I.O."/>
            <person name="Guillou S."/>
            <person name="Cros-Aarteil S."/>
            <person name="Calhoun S."/>
            <person name="Haridas S."/>
            <person name="Kuo A."/>
            <person name="Mondo S."/>
            <person name="Pangilinan J."/>
            <person name="Riley R."/>
            <person name="LaButti K."/>
            <person name="Andreopoulos B."/>
            <person name="Lipzen A."/>
            <person name="Chen C."/>
            <person name="Yanf M."/>
            <person name="Daum C."/>
            <person name="Ng V."/>
            <person name="Clum A."/>
            <person name="Steindorff A."/>
            <person name="Ohm R."/>
            <person name="Martin F."/>
            <person name="Silar P."/>
            <person name="Natvig D."/>
            <person name="Lalanne C."/>
            <person name="Gautier V."/>
            <person name="Ament-velasquez S.L."/>
            <person name="Kruys A."/>
            <person name="Hutchinson M.I."/>
            <person name="Powell A.J."/>
            <person name="Barry K."/>
            <person name="Miller A.N."/>
            <person name="Grigoriev I.V."/>
            <person name="Debuchy R."/>
            <person name="Gladieux P."/>
            <person name="Thoren M.H."/>
            <person name="Johannesson H."/>
        </authorList>
    </citation>
    <scope>NUCLEOTIDE SEQUENCE</scope>
    <source>
        <strain evidence="3">SMH3391-2</strain>
    </source>
</reference>
<evidence type="ECO:0000256" key="1">
    <source>
        <dbReference type="SAM" id="MobiDB-lite"/>
    </source>
</evidence>
<evidence type="ECO:0000256" key="2">
    <source>
        <dbReference type="SAM" id="Phobius"/>
    </source>
</evidence>
<dbReference type="Proteomes" id="UP001174934">
    <property type="component" value="Unassembled WGS sequence"/>
</dbReference>
<dbReference type="PANTHER" id="PTHR42354">
    <property type="entry name" value="C2H2-TYPE DOMAIN-CONTAINING PROTEIN"/>
    <property type="match status" value="1"/>
</dbReference>
<keyword evidence="2" id="KW-0812">Transmembrane</keyword>
<organism evidence="3 4">
    <name type="scientific">Bombardia bombarda</name>
    <dbReference type="NCBI Taxonomy" id="252184"/>
    <lineage>
        <taxon>Eukaryota</taxon>
        <taxon>Fungi</taxon>
        <taxon>Dikarya</taxon>
        <taxon>Ascomycota</taxon>
        <taxon>Pezizomycotina</taxon>
        <taxon>Sordariomycetes</taxon>
        <taxon>Sordariomycetidae</taxon>
        <taxon>Sordariales</taxon>
        <taxon>Lasiosphaeriaceae</taxon>
        <taxon>Bombardia</taxon>
    </lineage>
</organism>
<feature type="compositionally biased region" description="Low complexity" evidence="1">
    <location>
        <begin position="219"/>
        <end position="250"/>
    </location>
</feature>
<dbReference type="PANTHER" id="PTHR42354:SF1">
    <property type="entry name" value="C2H2-TYPE DOMAIN-CONTAINING PROTEIN"/>
    <property type="match status" value="1"/>
</dbReference>
<evidence type="ECO:0000313" key="4">
    <source>
        <dbReference type="Proteomes" id="UP001174934"/>
    </source>
</evidence>
<accession>A0AA39TLH9</accession>
<comment type="caution">
    <text evidence="3">The sequence shown here is derived from an EMBL/GenBank/DDBJ whole genome shotgun (WGS) entry which is preliminary data.</text>
</comment>
<protein>
    <submittedName>
        <fullName evidence="3">Uncharacterized protein</fullName>
    </submittedName>
</protein>
<feature type="region of interest" description="Disordered" evidence="1">
    <location>
        <begin position="212"/>
        <end position="259"/>
    </location>
</feature>